<evidence type="ECO:0000313" key="4">
    <source>
        <dbReference type="Proteomes" id="UP000572670"/>
    </source>
</evidence>
<evidence type="ECO:0000256" key="1">
    <source>
        <dbReference type="SAM" id="MobiDB-lite"/>
    </source>
</evidence>
<dbReference type="Proteomes" id="UP000572670">
    <property type="component" value="Unassembled WGS sequence"/>
</dbReference>
<evidence type="ECO:0000313" key="3">
    <source>
        <dbReference type="EMBL" id="MBA9060326.1"/>
    </source>
</evidence>
<feature type="region of interest" description="Disordered" evidence="1">
    <location>
        <begin position="113"/>
        <end position="137"/>
    </location>
</feature>
<reference evidence="3 4" key="1">
    <citation type="submission" date="2020-08" db="EMBL/GenBank/DDBJ databases">
        <title>Sequencing the genomes of 1000 actinobacteria strains.</title>
        <authorList>
            <person name="Klenk H.-P."/>
        </authorList>
    </citation>
    <scope>NUCLEOTIDE SEQUENCE [LARGE SCALE GENOMIC DNA]</scope>
    <source>
        <strain evidence="3 4">DSM 21948</strain>
    </source>
</reference>
<dbReference type="PANTHER" id="PTHR46637">
    <property type="entry name" value="TIS1421-TRANSPOSASE PROTEIN A"/>
    <property type="match status" value="1"/>
</dbReference>
<gene>
    <name evidence="3" type="ORF">HDA34_002033</name>
</gene>
<proteinExistence type="predicted"/>
<dbReference type="PANTHER" id="PTHR46637:SF1">
    <property type="entry name" value="BLL5188 PROTEIN"/>
    <property type="match status" value="1"/>
</dbReference>
<dbReference type="EMBL" id="JACJIK010000001">
    <property type="protein sequence ID" value="MBA9060326.1"/>
    <property type="molecule type" value="Genomic_DNA"/>
</dbReference>
<feature type="domain" description="Insertion element IS402-like" evidence="2">
    <location>
        <begin position="12"/>
        <end position="84"/>
    </location>
</feature>
<dbReference type="InterPro" id="IPR052909">
    <property type="entry name" value="Transposase_6_like"/>
</dbReference>
<evidence type="ECO:0000259" key="2">
    <source>
        <dbReference type="Pfam" id="PF13340"/>
    </source>
</evidence>
<dbReference type="InterPro" id="IPR025161">
    <property type="entry name" value="IS402-like_dom"/>
</dbReference>
<dbReference type="Pfam" id="PF13340">
    <property type="entry name" value="DUF4096"/>
    <property type="match status" value="1"/>
</dbReference>
<protein>
    <submittedName>
        <fullName evidence="3">Transposase</fullName>
    </submittedName>
</protein>
<sequence>MRSTGSRYQVFTDEQWERIEPLLPSNQGRRGHPFGEHRRVVEGIAYRYRTGVPWRDLPREQFGPWQTVWKRHRRYAADGTWDRVLTHVLAEADAAGMIDWAVSVDATIARAHQHATNTTRPDQDTGGRGESQETAAG</sequence>
<organism evidence="3 4">
    <name type="scientific">Micrococcus yunnanensis</name>
    <dbReference type="NCBI Taxonomy" id="566027"/>
    <lineage>
        <taxon>Bacteria</taxon>
        <taxon>Bacillati</taxon>
        <taxon>Actinomycetota</taxon>
        <taxon>Actinomycetes</taxon>
        <taxon>Micrococcales</taxon>
        <taxon>Micrococcaceae</taxon>
        <taxon>Micrococcus</taxon>
    </lineage>
</organism>
<name>A0ABR6D2H8_9MICC</name>
<feature type="compositionally biased region" description="Basic and acidic residues" evidence="1">
    <location>
        <begin position="121"/>
        <end position="131"/>
    </location>
</feature>
<comment type="caution">
    <text evidence="3">The sequence shown here is derived from an EMBL/GenBank/DDBJ whole genome shotgun (WGS) entry which is preliminary data.</text>
</comment>
<accession>A0ABR6D2H8</accession>
<keyword evidence="4" id="KW-1185">Reference proteome</keyword>
<dbReference type="NCBIfam" id="NF033580">
    <property type="entry name" value="transpos_IS5_3"/>
    <property type="match status" value="1"/>
</dbReference>